<dbReference type="EMBL" id="UCZA01000001">
    <property type="protein sequence ID" value="SQP77099.1"/>
    <property type="molecule type" value="Genomic_DNA"/>
</dbReference>
<reference evidence="1 2" key="1">
    <citation type="submission" date="2018-06" db="EMBL/GenBank/DDBJ databases">
        <authorList>
            <consortium name="Pathogen Informatics"/>
            <person name="Doyle S."/>
        </authorList>
    </citation>
    <scope>NUCLEOTIDE SEQUENCE [LARGE SCALE GENOMIC DNA]</scope>
    <source>
        <strain evidence="1 2">VREC0535</strain>
    </source>
</reference>
<organism evidence="1 2">
    <name type="scientific">Escherichia coli</name>
    <dbReference type="NCBI Taxonomy" id="562"/>
    <lineage>
        <taxon>Bacteria</taxon>
        <taxon>Pseudomonadati</taxon>
        <taxon>Pseudomonadota</taxon>
        <taxon>Gammaproteobacteria</taxon>
        <taxon>Enterobacterales</taxon>
        <taxon>Enterobacteriaceae</taxon>
        <taxon>Escherichia</taxon>
    </lineage>
</organism>
<sequence>MTLRCLLNLWRFIINSNFNNNSSQYPVSQVVVLGGNYSYPEGVKMTLEMRGNTCLGVGYTASASRPDVSISGYSANEQAIFIDYDNLWIPSQSPVVDATVKWKSSPDFAFGVSAVGATGAMGNRRNILSVTRGATGVYTVNANHDIANVAVEITTVGVPGYGIIGGYPTANSFVVRMYNTAGAPTDIDFIALGKDYRARFNAT</sequence>
<dbReference type="Proteomes" id="UP000250671">
    <property type="component" value="Unassembled WGS sequence"/>
</dbReference>
<name>A0A2X7EKN9_ECOLX</name>
<gene>
    <name evidence="1" type="ORF">SAMEA3752557_00112</name>
</gene>
<dbReference type="AlphaFoldDB" id="A0A2X7EKN9"/>
<accession>A0A2X7EKN9</accession>
<proteinExistence type="predicted"/>
<evidence type="ECO:0000313" key="1">
    <source>
        <dbReference type="EMBL" id="SQP77099.1"/>
    </source>
</evidence>
<protein>
    <submittedName>
        <fullName evidence="1">Uncharacterized protein</fullName>
    </submittedName>
</protein>
<evidence type="ECO:0000313" key="2">
    <source>
        <dbReference type="Proteomes" id="UP000250671"/>
    </source>
</evidence>